<accession>A0ACA9LEY8</accession>
<reference evidence="1" key="1">
    <citation type="submission" date="2021-06" db="EMBL/GenBank/DDBJ databases">
        <authorList>
            <person name="Kallberg Y."/>
            <person name="Tangrot J."/>
            <person name="Rosling A."/>
        </authorList>
    </citation>
    <scope>NUCLEOTIDE SEQUENCE</scope>
    <source>
        <strain evidence="1">28 12/20/2015</strain>
    </source>
</reference>
<evidence type="ECO:0000313" key="1">
    <source>
        <dbReference type="EMBL" id="CAG8523188.1"/>
    </source>
</evidence>
<feature type="non-terminal residue" evidence="1">
    <location>
        <position position="1"/>
    </location>
</feature>
<evidence type="ECO:0000313" key="2">
    <source>
        <dbReference type="Proteomes" id="UP000789366"/>
    </source>
</evidence>
<comment type="caution">
    <text evidence="1">The sequence shown here is derived from an EMBL/GenBank/DDBJ whole genome shotgun (WGS) entry which is preliminary data.</text>
</comment>
<feature type="non-terminal residue" evidence="1">
    <location>
        <position position="113"/>
    </location>
</feature>
<proteinExistence type="predicted"/>
<dbReference type="EMBL" id="CAJVPW010003387">
    <property type="protein sequence ID" value="CAG8523188.1"/>
    <property type="molecule type" value="Genomic_DNA"/>
</dbReference>
<protein>
    <submittedName>
        <fullName evidence="1">1123_t:CDS:1</fullName>
    </submittedName>
</protein>
<gene>
    <name evidence="1" type="ORF">SPELUC_LOCUS4029</name>
</gene>
<name>A0ACA9LEY8_9GLOM</name>
<sequence length="113" mass="13559">MENSTHPLLNSIFSETHQELQTLQNDFSNLQSYFINTDFEDFELENYNEILDDENDENDEFLFISEYQLQKYHQIYNKTKIVNNLEEDNLNNNEPEKSNIAINNNEDVFIKQI</sequence>
<dbReference type="Proteomes" id="UP000789366">
    <property type="component" value="Unassembled WGS sequence"/>
</dbReference>
<organism evidence="1 2">
    <name type="scientific">Cetraspora pellucida</name>
    <dbReference type="NCBI Taxonomy" id="1433469"/>
    <lineage>
        <taxon>Eukaryota</taxon>
        <taxon>Fungi</taxon>
        <taxon>Fungi incertae sedis</taxon>
        <taxon>Mucoromycota</taxon>
        <taxon>Glomeromycotina</taxon>
        <taxon>Glomeromycetes</taxon>
        <taxon>Diversisporales</taxon>
        <taxon>Gigasporaceae</taxon>
        <taxon>Cetraspora</taxon>
    </lineage>
</organism>
<keyword evidence="2" id="KW-1185">Reference proteome</keyword>